<keyword evidence="2" id="KW-1185">Reference proteome</keyword>
<dbReference type="OrthoDB" id="4141509at2"/>
<gene>
    <name evidence="1" type="ORF">E1293_45595</name>
</gene>
<sequence>MKVTLQFHGDRQEICAMVREWACELGMPLVSERFAPSYQVKLARDAPEANGTTGCGDDIDRISLNPSPVNLAATSPLDYVKKNPDSLLVHLGEQSDLILRESFLAAMTDDASLARVWKRLRERARKSMYKGAWAENIKSGARARVAGHYYTAEARRLGEAGVVPMGPTDWVKYQLE</sequence>
<dbReference type="EMBL" id="SMKY01000512">
    <property type="protein sequence ID" value="TDD60610.1"/>
    <property type="molecule type" value="Genomic_DNA"/>
</dbReference>
<evidence type="ECO:0000313" key="2">
    <source>
        <dbReference type="Proteomes" id="UP000295578"/>
    </source>
</evidence>
<reference evidence="1 2" key="1">
    <citation type="submission" date="2019-03" db="EMBL/GenBank/DDBJ databases">
        <title>Draft genome sequences of novel Actinobacteria.</title>
        <authorList>
            <person name="Sahin N."/>
            <person name="Ay H."/>
            <person name="Saygin H."/>
        </authorList>
    </citation>
    <scope>NUCLEOTIDE SEQUENCE [LARGE SCALE GENOMIC DNA]</scope>
    <source>
        <strain evidence="1 2">DSM 45941</strain>
    </source>
</reference>
<dbReference type="AlphaFoldDB" id="A0A4R4ZQL1"/>
<evidence type="ECO:0000313" key="1">
    <source>
        <dbReference type="EMBL" id="TDD60610.1"/>
    </source>
</evidence>
<protein>
    <submittedName>
        <fullName evidence="1">Uncharacterized protein</fullName>
    </submittedName>
</protein>
<proteinExistence type="predicted"/>
<comment type="caution">
    <text evidence="1">The sequence shown here is derived from an EMBL/GenBank/DDBJ whole genome shotgun (WGS) entry which is preliminary data.</text>
</comment>
<dbReference type="Proteomes" id="UP000295578">
    <property type="component" value="Unassembled WGS sequence"/>
</dbReference>
<organism evidence="1 2">
    <name type="scientific">Actinomadura darangshiensis</name>
    <dbReference type="NCBI Taxonomy" id="705336"/>
    <lineage>
        <taxon>Bacteria</taxon>
        <taxon>Bacillati</taxon>
        <taxon>Actinomycetota</taxon>
        <taxon>Actinomycetes</taxon>
        <taxon>Streptosporangiales</taxon>
        <taxon>Thermomonosporaceae</taxon>
        <taxon>Actinomadura</taxon>
    </lineage>
</organism>
<name>A0A4R4ZQL1_9ACTN</name>
<accession>A0A4R4ZQL1</accession>
<dbReference type="RefSeq" id="WP_132206186.1">
    <property type="nucleotide sequence ID" value="NZ_SMKY01000512.1"/>
</dbReference>